<evidence type="ECO:0000313" key="3">
    <source>
        <dbReference type="Proteomes" id="UP000257109"/>
    </source>
</evidence>
<gene>
    <name evidence="2" type="ORF">CR513_01924</name>
</gene>
<dbReference type="OrthoDB" id="1937476at2759"/>
<comment type="caution">
    <text evidence="2">The sequence shown here is derived from an EMBL/GenBank/DDBJ whole genome shotgun (WGS) entry which is preliminary data.</text>
</comment>
<dbReference type="Proteomes" id="UP000257109">
    <property type="component" value="Unassembled WGS sequence"/>
</dbReference>
<dbReference type="EMBL" id="QJKJ01000325">
    <property type="protein sequence ID" value="RDY13195.1"/>
    <property type="molecule type" value="Genomic_DNA"/>
</dbReference>
<protein>
    <submittedName>
        <fullName evidence="2">Uncharacterized protein</fullName>
    </submittedName>
</protein>
<evidence type="ECO:0000313" key="2">
    <source>
        <dbReference type="EMBL" id="RDY13195.1"/>
    </source>
</evidence>
<feature type="non-terminal residue" evidence="2">
    <location>
        <position position="1"/>
    </location>
</feature>
<sequence>MATICRGRSDRGDVKIRKKKSGGGHLEDPIISFSKVDYEGVQPHQDDLMVISVVAAEYKKLGKTEEELEACQGTLIGFAGEQVEIQGAINLRTTFGANSDVKTVFRKFMIVKT</sequence>
<organism evidence="2 3">
    <name type="scientific">Mucuna pruriens</name>
    <name type="common">Velvet bean</name>
    <name type="synonym">Dolichos pruriens</name>
    <dbReference type="NCBI Taxonomy" id="157652"/>
    <lineage>
        <taxon>Eukaryota</taxon>
        <taxon>Viridiplantae</taxon>
        <taxon>Streptophyta</taxon>
        <taxon>Embryophyta</taxon>
        <taxon>Tracheophyta</taxon>
        <taxon>Spermatophyta</taxon>
        <taxon>Magnoliopsida</taxon>
        <taxon>eudicotyledons</taxon>
        <taxon>Gunneridae</taxon>
        <taxon>Pentapetalae</taxon>
        <taxon>rosids</taxon>
        <taxon>fabids</taxon>
        <taxon>Fabales</taxon>
        <taxon>Fabaceae</taxon>
        <taxon>Papilionoideae</taxon>
        <taxon>50 kb inversion clade</taxon>
        <taxon>NPAAA clade</taxon>
        <taxon>indigoferoid/millettioid clade</taxon>
        <taxon>Phaseoleae</taxon>
        <taxon>Mucuna</taxon>
    </lineage>
</organism>
<evidence type="ECO:0000256" key="1">
    <source>
        <dbReference type="SAM" id="MobiDB-lite"/>
    </source>
</evidence>
<keyword evidence="3" id="KW-1185">Reference proteome</keyword>
<dbReference type="AlphaFoldDB" id="A0A371IDY6"/>
<accession>A0A371IDY6</accession>
<reference evidence="2" key="1">
    <citation type="submission" date="2018-05" db="EMBL/GenBank/DDBJ databases">
        <title>Draft genome of Mucuna pruriens seed.</title>
        <authorList>
            <person name="Nnadi N.E."/>
            <person name="Vos R."/>
            <person name="Hasami M.H."/>
            <person name="Devisetty U.K."/>
            <person name="Aguiy J.C."/>
        </authorList>
    </citation>
    <scope>NUCLEOTIDE SEQUENCE [LARGE SCALE GENOMIC DNA]</scope>
    <source>
        <strain evidence="2">JCA_2017</strain>
    </source>
</reference>
<name>A0A371IDY6_MUCPR</name>
<feature type="region of interest" description="Disordered" evidence="1">
    <location>
        <begin position="1"/>
        <end position="23"/>
    </location>
</feature>
<proteinExistence type="predicted"/>